<proteinExistence type="predicted"/>
<reference evidence="3" key="1">
    <citation type="submission" date="2020-09" db="EMBL/GenBank/DDBJ databases">
        <authorList>
            <person name="Kikuchi T."/>
        </authorList>
    </citation>
    <scope>NUCLEOTIDE SEQUENCE</scope>
    <source>
        <strain evidence="3">SH1</strain>
    </source>
</reference>
<evidence type="ECO:0000313" key="4">
    <source>
        <dbReference type="Proteomes" id="UP000614601"/>
    </source>
</evidence>
<dbReference type="EMBL" id="CAJFDH010000006">
    <property type="protein sequence ID" value="CAD5228008.1"/>
    <property type="molecule type" value="Genomic_DNA"/>
</dbReference>
<name>A0A811LM64_9BILA</name>
<feature type="coiled-coil region" evidence="1">
    <location>
        <begin position="146"/>
        <end position="198"/>
    </location>
</feature>
<organism evidence="3 4">
    <name type="scientific">Bursaphelenchus okinawaensis</name>
    <dbReference type="NCBI Taxonomy" id="465554"/>
    <lineage>
        <taxon>Eukaryota</taxon>
        <taxon>Metazoa</taxon>
        <taxon>Ecdysozoa</taxon>
        <taxon>Nematoda</taxon>
        <taxon>Chromadorea</taxon>
        <taxon>Rhabditida</taxon>
        <taxon>Tylenchina</taxon>
        <taxon>Tylenchomorpha</taxon>
        <taxon>Aphelenchoidea</taxon>
        <taxon>Aphelenchoididae</taxon>
        <taxon>Bursaphelenchus</taxon>
    </lineage>
</organism>
<evidence type="ECO:0000313" key="3">
    <source>
        <dbReference type="EMBL" id="CAD5228008.1"/>
    </source>
</evidence>
<protein>
    <submittedName>
        <fullName evidence="3">Uncharacterized protein</fullName>
    </submittedName>
</protein>
<evidence type="ECO:0000256" key="2">
    <source>
        <dbReference type="SAM" id="MobiDB-lite"/>
    </source>
</evidence>
<evidence type="ECO:0000256" key="1">
    <source>
        <dbReference type="SAM" id="Coils"/>
    </source>
</evidence>
<keyword evidence="4" id="KW-1185">Reference proteome</keyword>
<accession>A0A811LM64</accession>
<gene>
    <name evidence="3" type="ORF">BOKJ2_LOCUS12463</name>
</gene>
<sequence length="211" mass="23992">MSSSTKSELTEDEWKPIINPKKRRACTANGNGECLSIPGTSKPKPEGRFAHTVMSLEMLGDEHLAPYNEVESSSNLSYHNKPYKDEYDPVMPNVIEQEIVIADEFIDVESAAKSPPREDQEEQQVSPVRRVVSIHRNREMQQIYNLNKLNLDLKVENQRLRDANTRLKGALDERAIRLKNILAENARYCVKLKLLEKEFGVDAVKDVIGST</sequence>
<dbReference type="EMBL" id="CAJFCW020000006">
    <property type="protein sequence ID" value="CAG9123985.1"/>
    <property type="molecule type" value="Genomic_DNA"/>
</dbReference>
<feature type="region of interest" description="Disordered" evidence="2">
    <location>
        <begin position="1"/>
        <end position="21"/>
    </location>
</feature>
<dbReference type="Proteomes" id="UP000783686">
    <property type="component" value="Unassembled WGS sequence"/>
</dbReference>
<dbReference type="Proteomes" id="UP000614601">
    <property type="component" value="Unassembled WGS sequence"/>
</dbReference>
<comment type="caution">
    <text evidence="3">The sequence shown here is derived from an EMBL/GenBank/DDBJ whole genome shotgun (WGS) entry which is preliminary data.</text>
</comment>
<keyword evidence="1" id="KW-0175">Coiled coil</keyword>
<dbReference type="AlphaFoldDB" id="A0A811LM64"/>
<dbReference type="OrthoDB" id="10386382at2759"/>